<dbReference type="SUPFAM" id="SSF50182">
    <property type="entry name" value="Sm-like ribonucleoproteins"/>
    <property type="match status" value="1"/>
</dbReference>
<dbReference type="EMBL" id="BIFR01000001">
    <property type="protein sequence ID" value="GCE13369.1"/>
    <property type="molecule type" value="Genomic_DNA"/>
</dbReference>
<organism evidence="9 10">
    <name type="scientific">Tengunoibacter tsumagoiensis</name>
    <dbReference type="NCBI Taxonomy" id="2014871"/>
    <lineage>
        <taxon>Bacteria</taxon>
        <taxon>Bacillati</taxon>
        <taxon>Chloroflexota</taxon>
        <taxon>Ktedonobacteria</taxon>
        <taxon>Ktedonobacterales</taxon>
        <taxon>Dictyobacteraceae</taxon>
        <taxon>Tengunoibacter</taxon>
    </lineage>
</organism>
<evidence type="ECO:0000313" key="9">
    <source>
        <dbReference type="EMBL" id="GCE13369.1"/>
    </source>
</evidence>
<dbReference type="PANTHER" id="PTHR30221:SF1">
    <property type="entry name" value="SMALL-CONDUCTANCE MECHANOSENSITIVE CHANNEL"/>
    <property type="match status" value="1"/>
</dbReference>
<accession>A0A402A2U1</accession>
<name>A0A402A2U1_9CHLR</name>
<keyword evidence="10" id="KW-1185">Reference proteome</keyword>
<dbReference type="Pfam" id="PF00924">
    <property type="entry name" value="MS_channel_2nd"/>
    <property type="match status" value="1"/>
</dbReference>
<protein>
    <recommendedName>
        <fullName evidence="8">Mechanosensitive ion channel MscS domain-containing protein</fullName>
    </recommendedName>
</protein>
<evidence type="ECO:0000256" key="3">
    <source>
        <dbReference type="ARBA" id="ARBA00022475"/>
    </source>
</evidence>
<comment type="subcellular location">
    <subcellularLocation>
        <location evidence="1">Cell membrane</location>
        <topology evidence="1">Multi-pass membrane protein</topology>
    </subcellularLocation>
</comment>
<dbReference type="InterPro" id="IPR023408">
    <property type="entry name" value="MscS_beta-dom_sf"/>
</dbReference>
<dbReference type="GO" id="GO:0008381">
    <property type="term" value="F:mechanosensitive monoatomic ion channel activity"/>
    <property type="evidence" value="ECO:0007669"/>
    <property type="project" value="InterPro"/>
</dbReference>
<dbReference type="Gene3D" id="1.10.287.1260">
    <property type="match status" value="1"/>
</dbReference>
<keyword evidence="3" id="KW-1003">Cell membrane</keyword>
<dbReference type="Gene3D" id="2.30.30.60">
    <property type="match status" value="1"/>
</dbReference>
<evidence type="ECO:0000256" key="5">
    <source>
        <dbReference type="ARBA" id="ARBA00022989"/>
    </source>
</evidence>
<keyword evidence="5 7" id="KW-1133">Transmembrane helix</keyword>
<dbReference type="InterPro" id="IPR045275">
    <property type="entry name" value="MscS_archaea/bacteria_type"/>
</dbReference>
<keyword evidence="6 7" id="KW-0472">Membrane</keyword>
<comment type="caution">
    <text evidence="9">The sequence shown here is derived from an EMBL/GenBank/DDBJ whole genome shotgun (WGS) entry which is preliminary data.</text>
</comment>
<feature type="transmembrane region" description="Helical" evidence="7">
    <location>
        <begin position="24"/>
        <end position="47"/>
    </location>
</feature>
<evidence type="ECO:0000313" key="10">
    <source>
        <dbReference type="Proteomes" id="UP000287352"/>
    </source>
</evidence>
<dbReference type="InterPro" id="IPR011066">
    <property type="entry name" value="MscS_channel_C_sf"/>
</dbReference>
<evidence type="ECO:0000259" key="8">
    <source>
        <dbReference type="Pfam" id="PF00924"/>
    </source>
</evidence>
<dbReference type="SUPFAM" id="SSF82861">
    <property type="entry name" value="Mechanosensitive channel protein MscS (YggB), transmembrane region"/>
    <property type="match status" value="1"/>
</dbReference>
<dbReference type="Proteomes" id="UP000287352">
    <property type="component" value="Unassembled WGS sequence"/>
</dbReference>
<feature type="transmembrane region" description="Helical" evidence="7">
    <location>
        <begin position="67"/>
        <end position="88"/>
    </location>
</feature>
<evidence type="ECO:0000256" key="2">
    <source>
        <dbReference type="ARBA" id="ARBA00008017"/>
    </source>
</evidence>
<evidence type="ECO:0000256" key="7">
    <source>
        <dbReference type="SAM" id="Phobius"/>
    </source>
</evidence>
<comment type="similarity">
    <text evidence="2">Belongs to the MscS (TC 1.A.23) family.</text>
</comment>
<dbReference type="SUPFAM" id="SSF82689">
    <property type="entry name" value="Mechanosensitive channel protein MscS (YggB), C-terminal domain"/>
    <property type="match status" value="1"/>
</dbReference>
<dbReference type="GO" id="GO:0005886">
    <property type="term" value="C:plasma membrane"/>
    <property type="evidence" value="ECO:0007669"/>
    <property type="project" value="UniProtKB-SubCell"/>
</dbReference>
<reference evidence="10" key="1">
    <citation type="submission" date="2018-12" db="EMBL/GenBank/DDBJ databases">
        <title>Tengunoibacter tsumagoiensis gen. nov., sp. nov., Dictyobacter kobayashii sp. nov., D. alpinus sp. nov., and D. joshuensis sp. nov. and description of Dictyobacteraceae fam. nov. within the order Ktedonobacterales isolated from Tengu-no-mugimeshi.</title>
        <authorList>
            <person name="Wang C.M."/>
            <person name="Zheng Y."/>
            <person name="Sakai Y."/>
            <person name="Toyoda A."/>
            <person name="Minakuchi Y."/>
            <person name="Abe K."/>
            <person name="Yokota A."/>
            <person name="Yabe S."/>
        </authorList>
    </citation>
    <scope>NUCLEOTIDE SEQUENCE [LARGE SCALE GENOMIC DNA]</scope>
    <source>
        <strain evidence="10">Uno3</strain>
    </source>
</reference>
<feature type="transmembrane region" description="Helical" evidence="7">
    <location>
        <begin position="151"/>
        <end position="173"/>
    </location>
</feature>
<dbReference type="PANTHER" id="PTHR30221">
    <property type="entry name" value="SMALL-CONDUCTANCE MECHANOSENSITIVE CHANNEL"/>
    <property type="match status" value="1"/>
</dbReference>
<dbReference type="InterPro" id="IPR010920">
    <property type="entry name" value="LSM_dom_sf"/>
</dbReference>
<feature type="transmembrane region" description="Helical" evidence="7">
    <location>
        <begin position="108"/>
        <end position="131"/>
    </location>
</feature>
<feature type="transmembrane region" description="Helical" evidence="7">
    <location>
        <begin position="179"/>
        <end position="198"/>
    </location>
</feature>
<proteinExistence type="inferred from homology"/>
<dbReference type="AlphaFoldDB" id="A0A402A2U1"/>
<sequence length="363" mass="39663">MLLLMSLSVPRSFGFDTTGGVEIISMIGNIVLSVGVIIAALIIGLYLRRRLVQLLKKTVLDESISQILGGLIVLLPLALGSVIALAVWRNDLLGIVADFLHLNPKDVPGLLGNIVATFLLAGLGVGLARTVKNLTIRGLSENRIDINIRTFIGRLFYTITLVIAGFWILSIWSISSSNLVAAASVITVAITFAIQDILKDLVAGFYILLERPFFIGDQISITIAPTVIYVGKVESVELRATKLRLVGGEEITIPNAILFGNAVINNTYYGERRATIIVKVHKDDYSQEHTIPSIIEELKKVDNVLEKPEPIALLNSYVDNTFVLVVRFWIPSGQTHDISEMVYALHTLLPNADLEAKEPGGMI</sequence>
<evidence type="ECO:0000256" key="6">
    <source>
        <dbReference type="ARBA" id="ARBA00023136"/>
    </source>
</evidence>
<evidence type="ECO:0000256" key="1">
    <source>
        <dbReference type="ARBA" id="ARBA00004651"/>
    </source>
</evidence>
<dbReference type="InterPro" id="IPR011014">
    <property type="entry name" value="MscS_channel_TM-2"/>
</dbReference>
<keyword evidence="4 7" id="KW-0812">Transmembrane</keyword>
<evidence type="ECO:0000256" key="4">
    <source>
        <dbReference type="ARBA" id="ARBA00022692"/>
    </source>
</evidence>
<feature type="domain" description="Mechanosensitive ion channel MscS" evidence="8">
    <location>
        <begin position="196"/>
        <end position="267"/>
    </location>
</feature>
<dbReference type="InterPro" id="IPR006685">
    <property type="entry name" value="MscS_channel_2nd"/>
</dbReference>
<gene>
    <name evidence="9" type="ORF">KTT_32280</name>
</gene>